<name>A0AA35JX93_9SAUR</name>
<evidence type="ECO:0000256" key="2">
    <source>
        <dbReference type="SAM" id="MobiDB-lite"/>
    </source>
</evidence>
<protein>
    <recommendedName>
        <fullName evidence="5">Translation machinery-associated protein 7</fullName>
    </recommendedName>
</protein>
<dbReference type="Proteomes" id="UP001178461">
    <property type="component" value="Chromosome 2"/>
</dbReference>
<evidence type="ECO:0000313" key="4">
    <source>
        <dbReference type="Proteomes" id="UP001178461"/>
    </source>
</evidence>
<dbReference type="AlphaFoldDB" id="A0AA35JX93"/>
<dbReference type="PANTHER" id="PTHR28632">
    <property type="entry name" value="TRANSLATION MACHINERY-ASSOCIATED PROTEIN 7"/>
    <property type="match status" value="1"/>
</dbReference>
<feature type="region of interest" description="Disordered" evidence="2">
    <location>
        <begin position="1"/>
        <end position="101"/>
    </location>
</feature>
<organism evidence="3 4">
    <name type="scientific">Podarcis lilfordi</name>
    <name type="common">Lilford's wall lizard</name>
    <dbReference type="NCBI Taxonomy" id="74358"/>
    <lineage>
        <taxon>Eukaryota</taxon>
        <taxon>Metazoa</taxon>
        <taxon>Chordata</taxon>
        <taxon>Craniata</taxon>
        <taxon>Vertebrata</taxon>
        <taxon>Euteleostomi</taxon>
        <taxon>Lepidosauria</taxon>
        <taxon>Squamata</taxon>
        <taxon>Bifurcata</taxon>
        <taxon>Unidentata</taxon>
        <taxon>Episquamata</taxon>
        <taxon>Laterata</taxon>
        <taxon>Lacertibaenia</taxon>
        <taxon>Lacertidae</taxon>
        <taxon>Podarcis</taxon>
    </lineage>
</organism>
<dbReference type="InterPro" id="IPR015157">
    <property type="entry name" value="TMA7"/>
</dbReference>
<evidence type="ECO:0000256" key="1">
    <source>
        <dbReference type="ARBA" id="ARBA00006631"/>
    </source>
</evidence>
<accession>A0AA35JX93</accession>
<evidence type="ECO:0000313" key="3">
    <source>
        <dbReference type="EMBL" id="CAI5767720.1"/>
    </source>
</evidence>
<keyword evidence="4" id="KW-1185">Reference proteome</keyword>
<proteinExistence type="inferred from homology"/>
<gene>
    <name evidence="3" type="ORF">PODLI_1B037002</name>
</gene>
<evidence type="ECO:0008006" key="5">
    <source>
        <dbReference type="Google" id="ProtNLM"/>
    </source>
</evidence>
<comment type="similarity">
    <text evidence="1">Belongs to the TMA7 family.</text>
</comment>
<dbReference type="EMBL" id="OX395127">
    <property type="protein sequence ID" value="CAI5767720.1"/>
    <property type="molecule type" value="Genomic_DNA"/>
</dbReference>
<dbReference type="Pfam" id="PF09072">
    <property type="entry name" value="TMA7"/>
    <property type="match status" value="1"/>
</dbReference>
<feature type="compositionally biased region" description="Basic and acidic residues" evidence="2">
    <location>
        <begin position="27"/>
        <end position="45"/>
    </location>
</feature>
<sequence length="101" mass="11150">MSGRDGGKKKPLKQPKKQAKEMDEEDKAFKQKQKEEQKKLEELKAKAAGKGPLTGGGIKKSVGHPRRENRPLAGTGSHAEEDTVPWKTVCKARSSERPARC</sequence>
<reference evidence="3" key="1">
    <citation type="submission" date="2022-12" db="EMBL/GenBank/DDBJ databases">
        <authorList>
            <person name="Alioto T."/>
            <person name="Alioto T."/>
            <person name="Gomez Garrido J."/>
        </authorList>
    </citation>
    <scope>NUCLEOTIDE SEQUENCE</scope>
</reference>